<evidence type="ECO:0000259" key="5">
    <source>
        <dbReference type="SMART" id="SM00984"/>
    </source>
</evidence>
<gene>
    <name evidence="6" type="ORF">A2Z86_06810</name>
</gene>
<dbReference type="PIRSF" id="PIRSF500136">
    <property type="entry name" value="UDP_ManNAc_DH"/>
    <property type="match status" value="1"/>
</dbReference>
<evidence type="ECO:0000256" key="4">
    <source>
        <dbReference type="SAM" id="Phobius"/>
    </source>
</evidence>
<dbReference type="AlphaFoldDB" id="A0A1F5YGU5"/>
<dbReference type="EMBL" id="MFIV01000037">
    <property type="protein sequence ID" value="OGF99196.1"/>
    <property type="molecule type" value="Genomic_DNA"/>
</dbReference>
<dbReference type="PANTHER" id="PTHR43491:SF1">
    <property type="entry name" value="UDP-N-ACETYL-D-MANNOSAMINE DEHYDROGENASE"/>
    <property type="match status" value="1"/>
</dbReference>
<evidence type="ECO:0000256" key="2">
    <source>
        <dbReference type="ARBA" id="ARBA00023027"/>
    </source>
</evidence>
<dbReference type="Pfam" id="PF00984">
    <property type="entry name" value="UDPG_MGDP_dh"/>
    <property type="match status" value="1"/>
</dbReference>
<dbReference type="InterPro" id="IPR036220">
    <property type="entry name" value="UDP-Glc/GDP-Man_DH_C_sf"/>
</dbReference>
<dbReference type="PANTHER" id="PTHR43491">
    <property type="entry name" value="UDP-N-ACETYL-D-MANNOSAMINE DEHYDROGENASE"/>
    <property type="match status" value="1"/>
</dbReference>
<feature type="transmembrane region" description="Helical" evidence="4">
    <location>
        <begin position="20"/>
        <end position="43"/>
    </location>
</feature>
<dbReference type="InterPro" id="IPR008927">
    <property type="entry name" value="6-PGluconate_DH-like_C_sf"/>
</dbReference>
<dbReference type="InterPro" id="IPR028359">
    <property type="entry name" value="UDP_ManNAc/GlcNAc_DH"/>
</dbReference>
<organism evidence="6 7">
    <name type="scientific">Candidatus Glassbacteria bacterium GWA2_58_10</name>
    <dbReference type="NCBI Taxonomy" id="1817865"/>
    <lineage>
        <taxon>Bacteria</taxon>
        <taxon>Candidatus Glassiibacteriota</taxon>
    </lineage>
</organism>
<dbReference type="Pfam" id="PF03721">
    <property type="entry name" value="UDPG_MGDP_dh_N"/>
    <property type="match status" value="1"/>
</dbReference>
<keyword evidence="4" id="KW-1133">Transmembrane helix</keyword>
<dbReference type="Gene3D" id="3.40.50.720">
    <property type="entry name" value="NAD(P)-binding Rossmann-like Domain"/>
    <property type="match status" value="2"/>
</dbReference>
<keyword evidence="1" id="KW-0560">Oxidoreductase</keyword>
<dbReference type="Proteomes" id="UP000176992">
    <property type="component" value="Unassembled WGS sequence"/>
</dbReference>
<evidence type="ECO:0000313" key="7">
    <source>
        <dbReference type="Proteomes" id="UP000176992"/>
    </source>
</evidence>
<feature type="domain" description="UDP-glucose/GDP-mannose dehydrogenase C-terminal" evidence="5">
    <location>
        <begin position="333"/>
        <end position="428"/>
    </location>
</feature>
<dbReference type="InterPro" id="IPR036291">
    <property type="entry name" value="NAD(P)-bd_dom_sf"/>
</dbReference>
<dbReference type="GO" id="GO:0016628">
    <property type="term" value="F:oxidoreductase activity, acting on the CH-CH group of donors, NAD or NADP as acceptor"/>
    <property type="evidence" value="ECO:0007669"/>
    <property type="project" value="InterPro"/>
</dbReference>
<proteinExistence type="inferred from homology"/>
<accession>A0A1F5YGU5</accession>
<dbReference type="InterPro" id="IPR017476">
    <property type="entry name" value="UDP-Glc/GDP-Man"/>
</dbReference>
<dbReference type="GO" id="GO:0016616">
    <property type="term" value="F:oxidoreductase activity, acting on the CH-OH group of donors, NAD or NADP as acceptor"/>
    <property type="evidence" value="ECO:0007669"/>
    <property type="project" value="InterPro"/>
</dbReference>
<dbReference type="InterPro" id="IPR014026">
    <property type="entry name" value="UDP-Glc/GDP-Man_DH_dimer"/>
</dbReference>
<dbReference type="NCBIfam" id="TIGR03026">
    <property type="entry name" value="NDP-sugDHase"/>
    <property type="match status" value="1"/>
</dbReference>
<evidence type="ECO:0000256" key="1">
    <source>
        <dbReference type="ARBA" id="ARBA00023002"/>
    </source>
</evidence>
<sequence length="439" mass="48387">MFQRWLLDLIQKIESRKAEIAIIGMGYVGFPLAVEFALAGFSVTGIDLDQKKVKVINHRGSHIPDVDPAIVSPLVKAGKLKATTDFDVLQTTDALSICVPTPLNKTKNPDVSFILAASEQIKKHLHRDELVVLESTTYPGTTEELIRPMLEETGLKTGVDFYLAFSPERVDPGNKIYSIRNTPKVIGACTPECLRHATAYYSPIVEKVVGVSSTDAAEMVKLLENTFRAVNIGLVNEVALMCDVLGINVWEVLQAAATKPFGYMPFMPGPGLGGHCIPIDPHYLSWKLKSLNYYARFIELAGEINSSMPAYVVRKVADALNSVERSVKGSRILVLGIAYKKDIDDIRESPALDVVKLLQQKGSEVQFSDPFVPEFRMNHKILSCQRLTPKLVAGADCVVITTDHSAYDYKMILKNAKLIVDSRNAFGVRGLKSKKIIGL</sequence>
<dbReference type="GO" id="GO:0051287">
    <property type="term" value="F:NAD binding"/>
    <property type="evidence" value="ECO:0007669"/>
    <property type="project" value="InterPro"/>
</dbReference>
<name>A0A1F5YGU5_9BACT</name>
<keyword evidence="4" id="KW-0472">Membrane</keyword>
<comment type="caution">
    <text evidence="6">The sequence shown here is derived from an EMBL/GenBank/DDBJ whole genome shotgun (WGS) entry which is preliminary data.</text>
</comment>
<keyword evidence="2" id="KW-0520">NAD</keyword>
<dbReference type="SMART" id="SM00984">
    <property type="entry name" value="UDPG_MGDP_dh_C"/>
    <property type="match status" value="1"/>
</dbReference>
<dbReference type="SUPFAM" id="SSF52413">
    <property type="entry name" value="UDP-glucose/GDP-mannose dehydrogenase C-terminal domain"/>
    <property type="match status" value="1"/>
</dbReference>
<protein>
    <submittedName>
        <fullName evidence="6">UDP-N-acetyl-D-glucosamine dehydrogenase</fullName>
    </submittedName>
</protein>
<evidence type="ECO:0000256" key="3">
    <source>
        <dbReference type="PIRNR" id="PIRNR000124"/>
    </source>
</evidence>
<dbReference type="SUPFAM" id="SSF48179">
    <property type="entry name" value="6-phosphogluconate dehydrogenase C-terminal domain-like"/>
    <property type="match status" value="1"/>
</dbReference>
<keyword evidence="4" id="KW-0812">Transmembrane</keyword>
<dbReference type="Pfam" id="PF03720">
    <property type="entry name" value="UDPG_MGDP_dh_C"/>
    <property type="match status" value="1"/>
</dbReference>
<dbReference type="GO" id="GO:0000271">
    <property type="term" value="P:polysaccharide biosynthetic process"/>
    <property type="evidence" value="ECO:0007669"/>
    <property type="project" value="InterPro"/>
</dbReference>
<dbReference type="SUPFAM" id="SSF51735">
    <property type="entry name" value="NAD(P)-binding Rossmann-fold domains"/>
    <property type="match status" value="1"/>
</dbReference>
<evidence type="ECO:0000313" key="6">
    <source>
        <dbReference type="EMBL" id="OGF99196.1"/>
    </source>
</evidence>
<dbReference type="InterPro" id="IPR001732">
    <property type="entry name" value="UDP-Glc/GDP-Man_DH_N"/>
</dbReference>
<comment type="similarity">
    <text evidence="3">Belongs to the UDP-glucose/GDP-mannose dehydrogenase family.</text>
</comment>
<dbReference type="PIRSF" id="PIRSF000124">
    <property type="entry name" value="UDPglc_GDPman_dh"/>
    <property type="match status" value="1"/>
</dbReference>
<reference evidence="6 7" key="1">
    <citation type="journal article" date="2016" name="Nat. Commun.">
        <title>Thousands of microbial genomes shed light on interconnected biogeochemical processes in an aquifer system.</title>
        <authorList>
            <person name="Anantharaman K."/>
            <person name="Brown C.T."/>
            <person name="Hug L.A."/>
            <person name="Sharon I."/>
            <person name="Castelle C.J."/>
            <person name="Probst A.J."/>
            <person name="Thomas B.C."/>
            <person name="Singh A."/>
            <person name="Wilkins M.J."/>
            <person name="Karaoz U."/>
            <person name="Brodie E.L."/>
            <person name="Williams K.H."/>
            <person name="Hubbard S.S."/>
            <person name="Banfield J.F."/>
        </authorList>
    </citation>
    <scope>NUCLEOTIDE SEQUENCE [LARGE SCALE GENOMIC DNA]</scope>
</reference>
<dbReference type="InterPro" id="IPR014027">
    <property type="entry name" value="UDP-Glc/GDP-Man_DH_C"/>
</dbReference>